<dbReference type="Proteomes" id="UP001596439">
    <property type="component" value="Unassembled WGS sequence"/>
</dbReference>
<sequence>MIVKTITLQFANGDEIMIPFDDIESCRMHDIKDGMRVATDGQVIKEKVIHGLDLVLKDSANQVEWSGHEEPFDRLRQIADLQHLTFEFEWMRGKSYRIAWHDLEASQNVYQETTEENGSLHVQVRVS</sequence>
<name>A0ABW2PP39_9BACL</name>
<comment type="caution">
    <text evidence="1">The sequence shown here is derived from an EMBL/GenBank/DDBJ whole genome shotgun (WGS) entry which is preliminary data.</text>
</comment>
<dbReference type="EMBL" id="JBHTCE010000004">
    <property type="protein sequence ID" value="MFC7391179.1"/>
    <property type="molecule type" value="Genomic_DNA"/>
</dbReference>
<gene>
    <name evidence="1" type="ORF">ACFQO8_13650</name>
</gene>
<evidence type="ECO:0000313" key="1">
    <source>
        <dbReference type="EMBL" id="MFC7391179.1"/>
    </source>
</evidence>
<organism evidence="1 2">
    <name type="scientific">Exiguobacterium aestuarii</name>
    <dbReference type="NCBI Taxonomy" id="273527"/>
    <lineage>
        <taxon>Bacteria</taxon>
        <taxon>Bacillati</taxon>
        <taxon>Bacillota</taxon>
        <taxon>Bacilli</taxon>
        <taxon>Bacillales</taxon>
        <taxon>Bacillales Family XII. Incertae Sedis</taxon>
        <taxon>Exiguobacterium</taxon>
    </lineage>
</organism>
<evidence type="ECO:0000313" key="2">
    <source>
        <dbReference type="Proteomes" id="UP001596439"/>
    </source>
</evidence>
<proteinExistence type="predicted"/>
<dbReference type="RefSeq" id="WP_214790934.1">
    <property type="nucleotide sequence ID" value="NZ_JANIEL010000089.1"/>
</dbReference>
<accession>A0ABW2PP39</accession>
<reference evidence="2" key="1">
    <citation type="journal article" date="2019" name="Int. J. Syst. Evol. Microbiol.">
        <title>The Global Catalogue of Microorganisms (GCM) 10K type strain sequencing project: providing services to taxonomists for standard genome sequencing and annotation.</title>
        <authorList>
            <consortium name="The Broad Institute Genomics Platform"/>
            <consortium name="The Broad Institute Genome Sequencing Center for Infectious Disease"/>
            <person name="Wu L."/>
            <person name="Ma J."/>
        </authorList>
    </citation>
    <scope>NUCLEOTIDE SEQUENCE [LARGE SCALE GENOMIC DNA]</scope>
    <source>
        <strain evidence="2">CCUG 55590</strain>
    </source>
</reference>
<protein>
    <submittedName>
        <fullName evidence="1">Uncharacterized protein</fullName>
    </submittedName>
</protein>
<keyword evidence="2" id="KW-1185">Reference proteome</keyword>